<dbReference type="Pfam" id="PF10979">
    <property type="entry name" value="DUF2786"/>
    <property type="match status" value="1"/>
</dbReference>
<evidence type="ECO:0000313" key="3">
    <source>
        <dbReference type="Proteomes" id="UP000182062"/>
    </source>
</evidence>
<organism evidence="2 3">
    <name type="scientific">Rossellomorea aquimaris</name>
    <dbReference type="NCBI Taxonomy" id="189382"/>
    <lineage>
        <taxon>Bacteria</taxon>
        <taxon>Bacillati</taxon>
        <taxon>Bacillota</taxon>
        <taxon>Bacilli</taxon>
        <taxon>Bacillales</taxon>
        <taxon>Bacillaceae</taxon>
        <taxon>Rossellomorea</taxon>
    </lineage>
</organism>
<gene>
    <name evidence="2" type="ORF">BHE18_22255</name>
</gene>
<keyword evidence="3" id="KW-1185">Reference proteome</keyword>
<dbReference type="InterPro" id="IPR024498">
    <property type="entry name" value="DUF2786"/>
</dbReference>
<feature type="domain" description="DUF2786" evidence="1">
    <location>
        <begin position="8"/>
        <end position="32"/>
    </location>
</feature>
<evidence type="ECO:0000259" key="1">
    <source>
        <dbReference type="Pfam" id="PF10979"/>
    </source>
</evidence>
<evidence type="ECO:0000313" key="2">
    <source>
        <dbReference type="EMBL" id="OIU72978.1"/>
    </source>
</evidence>
<protein>
    <recommendedName>
        <fullName evidence="1">DUF2786 domain-containing protein</fullName>
    </recommendedName>
</protein>
<accession>A0A1J6W5X1</accession>
<sequence>MTDQNKHIEKLKKLLALAASGNPHEAALALRKKKTNTTATFCSSDCDTSSSRLTHHVSIHRKYNYCRTR</sequence>
<proteinExistence type="predicted"/>
<dbReference type="AlphaFoldDB" id="A0A1J6W5X1"/>
<name>A0A1J6W5X1_9BACI</name>
<dbReference type="EMBL" id="MINN01000051">
    <property type="protein sequence ID" value="OIU72978.1"/>
    <property type="molecule type" value="Genomic_DNA"/>
</dbReference>
<comment type="caution">
    <text evidence="2">The sequence shown here is derived from an EMBL/GenBank/DDBJ whole genome shotgun (WGS) entry which is preliminary data.</text>
</comment>
<reference evidence="2 3" key="1">
    <citation type="submission" date="2016-09" db="EMBL/GenBank/DDBJ databases">
        <title>Bacillus aquimaris SAMM genome sequence reveals colonization and biosurfactant production capacities.</title>
        <authorList>
            <person name="Waghmode S.R."/>
            <person name="Suryavanshi M.V."/>
        </authorList>
    </citation>
    <scope>NUCLEOTIDE SEQUENCE [LARGE SCALE GENOMIC DNA]</scope>
    <source>
        <strain evidence="2 3">SAMM</strain>
    </source>
</reference>
<dbReference type="Proteomes" id="UP000182062">
    <property type="component" value="Unassembled WGS sequence"/>
</dbReference>